<keyword evidence="3" id="KW-1185">Reference proteome</keyword>
<reference evidence="2 3" key="1">
    <citation type="submission" date="2024-09" db="EMBL/GenBank/DDBJ databases">
        <authorList>
            <person name="Sun Q."/>
            <person name="Mori K."/>
        </authorList>
    </citation>
    <scope>NUCLEOTIDE SEQUENCE [LARGE SCALE GENOMIC DNA]</scope>
    <source>
        <strain evidence="2 3">CECT 7955</strain>
    </source>
</reference>
<evidence type="ECO:0000256" key="1">
    <source>
        <dbReference type="SAM" id="SignalP"/>
    </source>
</evidence>
<name>A0ABV5GQZ6_9FLAO</name>
<evidence type="ECO:0000313" key="3">
    <source>
        <dbReference type="Proteomes" id="UP001589607"/>
    </source>
</evidence>
<comment type="caution">
    <text evidence="2">The sequence shown here is derived from an EMBL/GenBank/DDBJ whole genome shotgun (WGS) entry which is preliminary data.</text>
</comment>
<accession>A0ABV5GQZ6</accession>
<protein>
    <submittedName>
        <fullName evidence="2">Uncharacterized protein</fullName>
    </submittedName>
</protein>
<organism evidence="2 3">
    <name type="scientific">Flavobacterium jumunjinense</name>
    <dbReference type="NCBI Taxonomy" id="998845"/>
    <lineage>
        <taxon>Bacteria</taxon>
        <taxon>Pseudomonadati</taxon>
        <taxon>Bacteroidota</taxon>
        <taxon>Flavobacteriia</taxon>
        <taxon>Flavobacteriales</taxon>
        <taxon>Flavobacteriaceae</taxon>
        <taxon>Flavobacterium</taxon>
    </lineage>
</organism>
<evidence type="ECO:0000313" key="2">
    <source>
        <dbReference type="EMBL" id="MFB9097812.1"/>
    </source>
</evidence>
<keyword evidence="1" id="KW-0732">Signal</keyword>
<sequence>MKKRFNVLLLLASTFIFGQVAPKDFDYFVQFNGSQFSKKVTLDEIMNHNAIKKIAKSEKDFNIKDYTSLIKSDKNVTIHGNFSDSIPFYQITIPIKNREEVKAFVMQKIKENSEKISDEVTTQIEDYDTYTVYNSSNTAASMAWNDEYLVILEFIKPKNSSYNDPYAYEVVEPYEEDYDYEYGVEEDRDSVQFNIDDLPPPPPSEYEDWVEVVEAEAVIESTEVEEAVEWVEVEEEVIESTEDYDYDYEEEDNEYLKQLEEEKAKRKEMQNMQIEYLFSNGFVLPFSAKINTKADISTWVNYKSAFSSIRDLTSSMKYIFGRNTSFTDTDIIENYINGMNFDFYFENDKARVEEVIEYSSSLAEVMNKVSNRKINKSIYKYFPNQDPLGYMTYHINSKELLNSYPKLIEQMYSGNPYFGHDDMSIVVDLMATMIDEEAVSTLFDGDLSMFLHDIKKEESSYTTYEYDENYDEVEVEKTIQKTIPVFTMLFTSTHKTMADKLFDLGVRKGGLIKRKGYYEVKGSSDMGALKLIKDGDVIVITNGLEYLINGKGSNFSKSIIKDSKQNTMSASVNLKDLIVKYVTNEDFGKDTTKMLKVSQQFEKVEMKSSKKLKNNKQSVEMILHSSNSDKNIILQTLDLVDFLND</sequence>
<gene>
    <name evidence="2" type="ORF">ACFFVF_14940</name>
</gene>
<proteinExistence type="predicted"/>
<dbReference type="RefSeq" id="WP_236458016.1">
    <property type="nucleotide sequence ID" value="NZ_CBCSGE010000008.1"/>
</dbReference>
<dbReference type="EMBL" id="JBHMEY010000066">
    <property type="protein sequence ID" value="MFB9097812.1"/>
    <property type="molecule type" value="Genomic_DNA"/>
</dbReference>
<feature type="signal peptide" evidence="1">
    <location>
        <begin position="1"/>
        <end position="18"/>
    </location>
</feature>
<dbReference type="Proteomes" id="UP001589607">
    <property type="component" value="Unassembled WGS sequence"/>
</dbReference>
<feature type="chain" id="PRO_5045927819" evidence="1">
    <location>
        <begin position="19"/>
        <end position="645"/>
    </location>
</feature>